<sequence>MTEQRHVVTAAELAGAEPQQWVQVAARAFPELGTASKAKRARKAGTLLLNGQPRVPTLTRAAVADVLTYCSPEQQSKSAASGDANDPGALKWFQVCKTQGFRLVYECDALAVVVKPVGIHVKGRGNRTMERALPVMLHRRGAVGADDFKLVVPHAVHRLDYRVGGLLLVAKTRSMEVKLSAQLEKHSITKQYRAILVGDVKEKEFAVAGASAVLESIELPKPLQAIRDELQFLDDPIDGKPCLTAVRVVSTTRRLATLCA</sequence>
<gene>
    <name evidence="3" type="ORF">Plil01_000774800</name>
</gene>
<dbReference type="Pfam" id="PF00849">
    <property type="entry name" value="PseudoU_synth_2"/>
    <property type="match status" value="1"/>
</dbReference>
<dbReference type="InterPro" id="IPR020103">
    <property type="entry name" value="PsdUridine_synth_cat_dom_sf"/>
</dbReference>
<dbReference type="AlphaFoldDB" id="A0A9W6WWE8"/>
<dbReference type="Proteomes" id="UP001165083">
    <property type="component" value="Unassembled WGS sequence"/>
</dbReference>
<evidence type="ECO:0000313" key="3">
    <source>
        <dbReference type="EMBL" id="GMF20055.1"/>
    </source>
</evidence>
<dbReference type="PANTHER" id="PTHR21600:SF87">
    <property type="entry name" value="RNA PSEUDOURIDYLATE SYNTHASE DOMAIN-CONTAINING PROTEIN 1"/>
    <property type="match status" value="1"/>
</dbReference>
<protein>
    <submittedName>
        <fullName evidence="3">Unnamed protein product</fullName>
    </submittedName>
</protein>
<dbReference type="GO" id="GO:0003723">
    <property type="term" value="F:RNA binding"/>
    <property type="evidence" value="ECO:0007669"/>
    <property type="project" value="InterPro"/>
</dbReference>
<accession>A0A9W6WWE8</accession>
<dbReference type="GO" id="GO:0000455">
    <property type="term" value="P:enzyme-directed rRNA pseudouridine synthesis"/>
    <property type="evidence" value="ECO:0007669"/>
    <property type="project" value="TreeGrafter"/>
</dbReference>
<reference evidence="3" key="1">
    <citation type="submission" date="2023-04" db="EMBL/GenBank/DDBJ databases">
        <title>Phytophthora lilii NBRC 32176.</title>
        <authorList>
            <person name="Ichikawa N."/>
            <person name="Sato H."/>
            <person name="Tonouchi N."/>
        </authorList>
    </citation>
    <scope>NUCLEOTIDE SEQUENCE</scope>
    <source>
        <strain evidence="3">NBRC 32176</strain>
    </source>
</reference>
<comment type="caution">
    <text evidence="3">The sequence shown here is derived from an EMBL/GenBank/DDBJ whole genome shotgun (WGS) entry which is preliminary data.</text>
</comment>
<proteinExistence type="inferred from homology"/>
<dbReference type="InterPro" id="IPR006145">
    <property type="entry name" value="PsdUridine_synth_RsuA/RluA"/>
</dbReference>
<dbReference type="EMBL" id="BSXW01000362">
    <property type="protein sequence ID" value="GMF20055.1"/>
    <property type="molecule type" value="Genomic_DNA"/>
</dbReference>
<dbReference type="PANTHER" id="PTHR21600">
    <property type="entry name" value="MITOCHONDRIAL RNA PSEUDOURIDINE SYNTHASE"/>
    <property type="match status" value="1"/>
</dbReference>
<name>A0A9W6WWE8_9STRA</name>
<keyword evidence="4" id="KW-1185">Reference proteome</keyword>
<feature type="domain" description="Pseudouridine synthase RsuA/RluA-like" evidence="2">
    <location>
        <begin position="110"/>
        <end position="208"/>
    </location>
</feature>
<dbReference type="Gene3D" id="3.30.2350.10">
    <property type="entry name" value="Pseudouridine synthase"/>
    <property type="match status" value="1"/>
</dbReference>
<dbReference type="GO" id="GO:0009982">
    <property type="term" value="F:pseudouridine synthase activity"/>
    <property type="evidence" value="ECO:0007669"/>
    <property type="project" value="InterPro"/>
</dbReference>
<dbReference type="SUPFAM" id="SSF55120">
    <property type="entry name" value="Pseudouridine synthase"/>
    <property type="match status" value="1"/>
</dbReference>
<evidence type="ECO:0000259" key="2">
    <source>
        <dbReference type="Pfam" id="PF00849"/>
    </source>
</evidence>
<evidence type="ECO:0000256" key="1">
    <source>
        <dbReference type="ARBA" id="ARBA00010876"/>
    </source>
</evidence>
<dbReference type="OrthoDB" id="424794at2759"/>
<comment type="similarity">
    <text evidence="1">Belongs to the pseudouridine synthase RluA family.</text>
</comment>
<organism evidence="3 4">
    <name type="scientific">Phytophthora lilii</name>
    <dbReference type="NCBI Taxonomy" id="2077276"/>
    <lineage>
        <taxon>Eukaryota</taxon>
        <taxon>Sar</taxon>
        <taxon>Stramenopiles</taxon>
        <taxon>Oomycota</taxon>
        <taxon>Peronosporomycetes</taxon>
        <taxon>Peronosporales</taxon>
        <taxon>Peronosporaceae</taxon>
        <taxon>Phytophthora</taxon>
    </lineage>
</organism>
<dbReference type="InterPro" id="IPR050188">
    <property type="entry name" value="RluA_PseudoU_synthase"/>
</dbReference>
<evidence type="ECO:0000313" key="4">
    <source>
        <dbReference type="Proteomes" id="UP001165083"/>
    </source>
</evidence>